<dbReference type="InterPro" id="IPR029062">
    <property type="entry name" value="Class_I_gatase-like"/>
</dbReference>
<name>A0ABU7IST5_9FLAO</name>
<keyword evidence="1" id="KW-0732">Signal</keyword>
<comment type="caution">
    <text evidence="2">The sequence shown here is derived from an EMBL/GenBank/DDBJ whole genome shotgun (WGS) entry which is preliminary data.</text>
</comment>
<evidence type="ECO:0000313" key="2">
    <source>
        <dbReference type="EMBL" id="MEE1976040.1"/>
    </source>
</evidence>
<reference evidence="2 3" key="1">
    <citation type="submission" date="2024-01" db="EMBL/GenBank/DDBJ databases">
        <title>Maribacter spp. originated from different algae showed divergent polysaccharides utilization ability.</title>
        <authorList>
            <person name="Wang H."/>
            <person name="Wu Y."/>
        </authorList>
    </citation>
    <scope>NUCLEOTIDE SEQUENCE [LARGE SCALE GENOMIC DNA]</scope>
    <source>
        <strain evidence="2 3">PR1</strain>
    </source>
</reference>
<organism evidence="2 3">
    <name type="scientific">Maribacter cobaltidurans</name>
    <dbReference type="NCBI Taxonomy" id="1178778"/>
    <lineage>
        <taxon>Bacteria</taxon>
        <taxon>Pseudomonadati</taxon>
        <taxon>Bacteroidota</taxon>
        <taxon>Flavobacteriia</taxon>
        <taxon>Flavobacteriales</taxon>
        <taxon>Flavobacteriaceae</taxon>
        <taxon>Maribacter</taxon>
    </lineage>
</organism>
<evidence type="ECO:0000256" key="1">
    <source>
        <dbReference type="SAM" id="SignalP"/>
    </source>
</evidence>
<gene>
    <name evidence="2" type="ORF">V1I91_08155</name>
</gene>
<evidence type="ECO:0000313" key="3">
    <source>
        <dbReference type="Proteomes" id="UP001356308"/>
    </source>
</evidence>
<dbReference type="GO" id="GO:0016787">
    <property type="term" value="F:hydrolase activity"/>
    <property type="evidence" value="ECO:0007669"/>
    <property type="project" value="UniProtKB-KW"/>
</dbReference>
<feature type="chain" id="PRO_5045726687" evidence="1">
    <location>
        <begin position="21"/>
        <end position="843"/>
    </location>
</feature>
<dbReference type="InterPro" id="IPR003737">
    <property type="entry name" value="GlcNAc_PI_deacetylase-related"/>
</dbReference>
<proteinExistence type="predicted"/>
<dbReference type="RefSeq" id="WP_272650854.1">
    <property type="nucleotide sequence ID" value="NZ_JAZDDG010000003.1"/>
</dbReference>
<dbReference type="EC" id="3.5.1.-" evidence="2"/>
<dbReference type="InterPro" id="IPR024078">
    <property type="entry name" value="LmbE-like_dom_sf"/>
</dbReference>
<accession>A0ABU7IST5</accession>
<sequence>MCRFAIFFFLCVLIPINQYAQTPKNHTPSDIYHEIQKLNFLGTALYIAAHPDDENTRLISYLSNHVHARTGYLSMTRGDGGQNLIGPELRELLGVLRTQELLAARRVDGGEQMFTRAVDFGYSKNPKETLEIWDKDLVLGDVVTAIRKFKPDVIVNRFDHRSPGTTHGHHTSSAMLSMEAFDLADDPTAFPDRLENTEIWQPKRLFFNTSWWFYGSQEKFEKADKTKLLNVDIGTYYPMLGMSNNEIASLASSQHLCQGFGRLSTRGSEQEYLELLKGDLPQNKENLFEGINTTWTRVEGGKAIGDILNKVEKEFNFKDPSAHLNDLVQAYRLLQEIKDEHWKKIKSETLKSIIVEVAGLHMEAFTTVAYSNPGETIDLNIEAVNRSDKKIALESVMINDEIKFTEANRLHDNELLKKEISIKIPTTTPYTSPYWLMKKGSLGTYKVTDKKFIGKPETPRAFRATFNVGIDGFTIPITKDITYKYGRPDKGEIYQPFEIIPKATSSLRDKVIIFSDGTPKQIPVTVKANKDNVSGKVSLKIGKDWIIDASSQSFKIEKKGDEQTVVFTLTPPESENESSITSIVEIDGKEISKEMITIAYDHIPTQTVLMPAEAKVVRLNINKAGQNIGYIMGAGDDVPTSLEQIGYTVHTINPADITENSLQKYDAVVLGIRAYNVVNELSFKQKFILDYAKQGGTVVVQYNTASRWADQFENIAPYELEISRDRVTDENSDVKIIAADNDLVNFPNKITNDDFKGWVQERGLYFPDKWDKEFTPILEMKDEGENPTKGSLLVAPYGEGYYIYTGLSFFRELPAGVPGAYKLFSNMLSTGKDNLTKKEQIKG</sequence>
<dbReference type="SUPFAM" id="SSF102588">
    <property type="entry name" value="LmbE-like"/>
    <property type="match status" value="1"/>
</dbReference>
<dbReference type="SUPFAM" id="SSF52317">
    <property type="entry name" value="Class I glutamine amidotransferase-like"/>
    <property type="match status" value="1"/>
</dbReference>
<dbReference type="Gene3D" id="3.40.50.10320">
    <property type="entry name" value="LmbE-like"/>
    <property type="match status" value="1"/>
</dbReference>
<protein>
    <submittedName>
        <fullName evidence="2">PIG-L family deacetylase</fullName>
        <ecNumber evidence="2">3.5.1.-</ecNumber>
    </submittedName>
</protein>
<feature type="signal peptide" evidence="1">
    <location>
        <begin position="1"/>
        <end position="20"/>
    </location>
</feature>
<dbReference type="Pfam" id="PF02585">
    <property type="entry name" value="PIG-L"/>
    <property type="match status" value="1"/>
</dbReference>
<keyword evidence="2" id="KW-0378">Hydrolase</keyword>
<dbReference type="EMBL" id="JAZDDG010000003">
    <property type="protein sequence ID" value="MEE1976040.1"/>
    <property type="molecule type" value="Genomic_DNA"/>
</dbReference>
<dbReference type="Proteomes" id="UP001356308">
    <property type="component" value="Unassembled WGS sequence"/>
</dbReference>
<keyword evidence="3" id="KW-1185">Reference proteome</keyword>